<keyword evidence="4" id="KW-1185">Reference proteome</keyword>
<reference evidence="1 3" key="1">
    <citation type="submission" date="2017-07" db="EMBL/GenBank/DDBJ databases">
        <title>Bifidobacterium novel species.</title>
        <authorList>
            <person name="Lugli G.A."/>
            <person name="Milani C."/>
            <person name="Duranti S."/>
            <person name="Mangifesta M."/>
        </authorList>
    </citation>
    <scope>NUCLEOTIDE SEQUENCE [LARGE SCALE GENOMIC DNA]</scope>
    <source>
        <strain evidence="1 3">45</strain>
    </source>
</reference>
<name>A0A2N5IQK5_9BIFI</name>
<proteinExistence type="predicted"/>
<evidence type="ECO:0000313" key="4">
    <source>
        <dbReference type="Proteomes" id="UP000663067"/>
    </source>
</evidence>
<dbReference type="AlphaFoldDB" id="A0A2N5IQK5"/>
<gene>
    <name evidence="2" type="ORF">BLI708_08530</name>
    <name evidence="1" type="ORF">Tam1G_1806</name>
</gene>
<dbReference type="RefSeq" id="WP_101626304.1">
    <property type="nucleotide sequence ID" value="NZ_CP071591.1"/>
</dbReference>
<accession>A0A2N5IQK5</accession>
<reference evidence="2 4" key="2">
    <citation type="submission" date="2021-03" db="EMBL/GenBank/DDBJ databases">
        <title>Genome sequencing of Bifidobacterium imperatoris JCM 32708.</title>
        <authorList>
            <person name="Kim J."/>
        </authorList>
    </citation>
    <scope>NUCLEOTIDE SEQUENCE [LARGE SCALE GENOMIC DNA]</scope>
    <source>
        <strain evidence="2 4">JCM 32708</strain>
    </source>
</reference>
<evidence type="ECO:0000313" key="2">
    <source>
        <dbReference type="EMBL" id="QSY57277.1"/>
    </source>
</evidence>
<dbReference type="EMBL" id="CP071591">
    <property type="protein sequence ID" value="QSY57277.1"/>
    <property type="molecule type" value="Genomic_DNA"/>
</dbReference>
<evidence type="ECO:0000313" key="3">
    <source>
        <dbReference type="Proteomes" id="UP000234855"/>
    </source>
</evidence>
<protein>
    <submittedName>
        <fullName evidence="1">Uncharacterized protein</fullName>
    </submittedName>
</protein>
<dbReference type="Proteomes" id="UP000663067">
    <property type="component" value="Chromosome"/>
</dbReference>
<evidence type="ECO:0000313" key="1">
    <source>
        <dbReference type="EMBL" id="PLS24229.1"/>
    </source>
</evidence>
<dbReference type="EMBL" id="NMWV01000025">
    <property type="protein sequence ID" value="PLS24229.1"/>
    <property type="molecule type" value="Genomic_DNA"/>
</dbReference>
<organism evidence="1 3">
    <name type="scientific">Bifidobacterium imperatoris</name>
    <dbReference type="NCBI Taxonomy" id="2020965"/>
    <lineage>
        <taxon>Bacteria</taxon>
        <taxon>Bacillati</taxon>
        <taxon>Actinomycetota</taxon>
        <taxon>Actinomycetes</taxon>
        <taxon>Bifidobacteriales</taxon>
        <taxon>Bifidobacteriaceae</taxon>
        <taxon>Bifidobacterium</taxon>
    </lineage>
</organism>
<dbReference type="Proteomes" id="UP000234855">
    <property type="component" value="Unassembled WGS sequence"/>
</dbReference>
<sequence>MTERHGKILTYQQIKTALADWHKRNRFLTTEEALTREASFIYDNYGTNYYIEYPPSPPTTNTNP</sequence>